<dbReference type="EMBL" id="AP014938">
    <property type="protein sequence ID" value="BAS20947.1"/>
    <property type="molecule type" value="Genomic_DNA"/>
</dbReference>
<reference evidence="3" key="1">
    <citation type="submission" date="2015-08" db="EMBL/GenBank/DDBJ databases">
        <title>Complete genome sequence of Rothia mucilaginosa strain NUM-Rm6536.</title>
        <authorList>
            <person name="Nambu T."/>
        </authorList>
    </citation>
    <scope>NUCLEOTIDE SEQUENCE [LARGE SCALE GENOMIC DNA]</scope>
    <source>
        <strain evidence="3">NUM-Rm6536</strain>
    </source>
</reference>
<name>A0A0K2S274_9MICC</name>
<dbReference type="RefSeq" id="WP_060824816.1">
    <property type="nucleotide sequence ID" value="NZ_AP014938.1"/>
</dbReference>
<evidence type="ECO:0000313" key="2">
    <source>
        <dbReference type="EMBL" id="BAS20947.1"/>
    </source>
</evidence>
<dbReference type="Proteomes" id="UP000066203">
    <property type="component" value="Chromosome"/>
</dbReference>
<sequence length="284" mass="32490">MAELYERFVALYPYPHERIRHGAPRAELNRRYLEHLYEGKNRGTTPIVVALDPTLLGTIENNVSLRTSTPVQNITADTIKRYAHDLITDHHRYLDQVGVEIAAHEAFRHLNESTYLQTYRLLMENGELGEDDIAMPLKAEYPFELTAGIINEKVKATDIDSAAELLIMDLPLWDASGVFAYLPFGGWDSSPSPEAMLSIARYWFERDDAYPAVIASDFIEFYTPVPVTTRRDAEILAVEHTMVSSAMPVRVYRGFDKLVEALYGQHDWYLWWEQLPAALLIETP</sequence>
<dbReference type="AlphaFoldDB" id="A0A0K2S274"/>
<evidence type="ECO:0000313" key="3">
    <source>
        <dbReference type="Proteomes" id="UP000066203"/>
    </source>
</evidence>
<feature type="domain" description="DUF4253" evidence="1">
    <location>
        <begin position="167"/>
        <end position="273"/>
    </location>
</feature>
<accession>A0A0K2S274</accession>
<gene>
    <name evidence="2" type="ORF">RM6536_1700</name>
</gene>
<organism evidence="2">
    <name type="scientific">Rothia mucilaginosa</name>
    <dbReference type="NCBI Taxonomy" id="43675"/>
    <lineage>
        <taxon>Bacteria</taxon>
        <taxon>Bacillati</taxon>
        <taxon>Actinomycetota</taxon>
        <taxon>Actinomycetes</taxon>
        <taxon>Micrococcales</taxon>
        <taxon>Micrococcaceae</taxon>
        <taxon>Rothia</taxon>
    </lineage>
</organism>
<dbReference type="InterPro" id="IPR025349">
    <property type="entry name" value="DUF4253"/>
</dbReference>
<dbReference type="Pfam" id="PF14062">
    <property type="entry name" value="DUF4253"/>
    <property type="match status" value="1"/>
</dbReference>
<evidence type="ECO:0000259" key="1">
    <source>
        <dbReference type="Pfam" id="PF14062"/>
    </source>
</evidence>
<dbReference type="PATRIC" id="fig|43675.28.peg.1742"/>
<protein>
    <recommendedName>
        <fullName evidence="1">DUF4253 domain-containing protein</fullName>
    </recommendedName>
</protein>
<proteinExistence type="predicted"/>